<reference evidence="2" key="1">
    <citation type="submission" date="2020-11" db="EMBL/GenBank/DDBJ databases">
        <authorList>
            <person name="Tran Van P."/>
        </authorList>
    </citation>
    <scope>NUCLEOTIDE SEQUENCE</scope>
</reference>
<feature type="region of interest" description="Disordered" evidence="1">
    <location>
        <begin position="808"/>
        <end position="838"/>
    </location>
</feature>
<evidence type="ECO:0008006" key="3">
    <source>
        <dbReference type="Google" id="ProtNLM"/>
    </source>
</evidence>
<sequence length="1186" mass="131466">MSSPTEPVFKPRYRSCIKVRGKPILPPLLDDARRGEMHRYKQLAIALESKSYRQMDTRSCSIDSGVVAPSNIVSSCTSSTNSPENIAPLNRPGITKVTTNSRASNSACSISQSQFFINSTEHLGSMQNHTNENLFSNKDKSNHFQELKNPISGCEVSSIYDNIQNYNNYGSASKHNSSSPNVNLQNMNCGHVNNHNTEYSKCNCIKAPPGFIDGGDFKSKLGEESSLIRENQSIFPEVLQITADSALNDHLDESCSSTFNHEETLVFRDLQDLTVDQISNVPQEWSSNKGENFRDARILNQNENLSCLNVTLTDISSVTSENNLLWCKGSNSPQRNYPEGHISTDTSPQGNETVSQEQLAFNNLSIPNENTQSFINLTSSGNQTLELRMASNLEGSDKVLDISDLTCCPHSARVQENSQPLDETSSSIALTASTDLNQYLHTPVNTSGGSSPSTAHLETPPDSDGLWACRAVNPLPLSVESFKLQQKSLCSGVGLEVLSDETYKKSLLTVQYLNEQVTSPEREPRITDSSSEEYESSCCDVTYEGHEAVQNHVTVEDSTKLSHSWVNCQVPATIHTDVSTATSEMGTAKDKATLMVEENVGNQIRLATNGYEEISGKSVCSLESIVTRDCVTSYESSSPPRLVRSNSYTLESPSPILLAHLEQMKILSASRDSIMQLQVAGSATPKRRKGWHIPSTSLNIVPFSGTQDISVTVPSNALFALPQGEPKLARKVTTRSKGTLTNQQSPYRKSSSLPSTVSSSPVKLNTSFVSVDLLKCEASKTVKISSSSKRDTFQKSTKNISSSVIAKTTTSKNTTPKSCRLNHTSKERSNVSSPSLSTNCVNTVEDENDSKIYNKLPIYLLECNARSELAKDDCTDTERQPCKLPEQDVRQMLEAVEAKYKKEMAQLLEQQRYQQEKVMMEHKRMLDKLQHQGMPLVAMPESTRLLDLAILQTTQVSTFPRNDSPQCEMETPTESMVLNRSGCNRQLFSSTDKTSNTITNNNIDASYNSTNNDAATFNETANNIDILQRAASVLTAGARGFLVRRLMKTERIQSLIETMKDTVKCAIELQAECNNSQTITQADVDLHHRLQLQVLKDCIRKVNQKNSRPHSASSYLPPCRSSNNRNYVKAWVQGEKRTRTNSLCSAPVSARECRMREMARHSFPQSMHPSHMRRSASIESTRKPWR</sequence>
<dbReference type="InterPro" id="IPR033207">
    <property type="entry name" value="CCP110"/>
</dbReference>
<dbReference type="EMBL" id="OC318239">
    <property type="protein sequence ID" value="CAD7401126.1"/>
    <property type="molecule type" value="Genomic_DNA"/>
</dbReference>
<dbReference type="PROSITE" id="PS50096">
    <property type="entry name" value="IQ"/>
    <property type="match status" value="1"/>
</dbReference>
<dbReference type="GO" id="GO:0032465">
    <property type="term" value="P:regulation of cytokinesis"/>
    <property type="evidence" value="ECO:0007669"/>
    <property type="project" value="InterPro"/>
</dbReference>
<dbReference type="GO" id="GO:0007099">
    <property type="term" value="P:centriole replication"/>
    <property type="evidence" value="ECO:0007669"/>
    <property type="project" value="InterPro"/>
</dbReference>
<dbReference type="AlphaFoldDB" id="A0A7R9CTE4"/>
<dbReference type="PANTHER" id="PTHR13594:SF1">
    <property type="entry name" value="CENTRIOLAR COILED-COIL PROTEIN OF 110 KDA"/>
    <property type="match status" value="1"/>
</dbReference>
<dbReference type="GO" id="GO:0032053">
    <property type="term" value="P:ciliary basal body organization"/>
    <property type="evidence" value="ECO:0007669"/>
    <property type="project" value="TreeGrafter"/>
</dbReference>
<feature type="region of interest" description="Disordered" evidence="1">
    <location>
        <begin position="1163"/>
        <end position="1186"/>
    </location>
</feature>
<proteinExistence type="predicted"/>
<feature type="compositionally biased region" description="Low complexity" evidence="1">
    <location>
        <begin position="749"/>
        <end position="760"/>
    </location>
</feature>
<name>A0A7R9CTE4_TIMCR</name>
<feature type="compositionally biased region" description="Polar residues" evidence="1">
    <location>
        <begin position="735"/>
        <end position="748"/>
    </location>
</feature>
<gene>
    <name evidence="2" type="ORF">TCEB3V08_LOCUS5857</name>
</gene>
<protein>
    <recommendedName>
        <fullName evidence="3">Centriolar coiled-coil protein of 110 kDa</fullName>
    </recommendedName>
</protein>
<dbReference type="Pfam" id="PF16025">
    <property type="entry name" value="CaM_bind"/>
    <property type="match status" value="1"/>
</dbReference>
<organism evidence="2">
    <name type="scientific">Timema cristinae</name>
    <name type="common">Walking stick</name>
    <dbReference type="NCBI Taxonomy" id="61476"/>
    <lineage>
        <taxon>Eukaryota</taxon>
        <taxon>Metazoa</taxon>
        <taxon>Ecdysozoa</taxon>
        <taxon>Arthropoda</taxon>
        <taxon>Hexapoda</taxon>
        <taxon>Insecta</taxon>
        <taxon>Pterygota</taxon>
        <taxon>Neoptera</taxon>
        <taxon>Polyneoptera</taxon>
        <taxon>Phasmatodea</taxon>
        <taxon>Timematodea</taxon>
        <taxon>Timematoidea</taxon>
        <taxon>Timematidae</taxon>
        <taxon>Timema</taxon>
    </lineage>
</organism>
<accession>A0A7R9CTE4</accession>
<dbReference type="GO" id="GO:0005814">
    <property type="term" value="C:centriole"/>
    <property type="evidence" value="ECO:0007669"/>
    <property type="project" value="InterPro"/>
</dbReference>
<dbReference type="GO" id="GO:1903723">
    <property type="term" value="P:negative regulation of centriole elongation"/>
    <property type="evidence" value="ECO:0007669"/>
    <property type="project" value="TreeGrafter"/>
</dbReference>
<evidence type="ECO:0000313" key="2">
    <source>
        <dbReference type="EMBL" id="CAD7401126.1"/>
    </source>
</evidence>
<feature type="region of interest" description="Disordered" evidence="1">
    <location>
        <begin position="732"/>
        <end position="760"/>
    </location>
</feature>
<dbReference type="PANTHER" id="PTHR13594">
    <property type="entry name" value="CENTRIOLAR COILED-COIL PROTEIN OF 110 KDA"/>
    <property type="match status" value="1"/>
</dbReference>
<feature type="compositionally biased region" description="Low complexity" evidence="1">
    <location>
        <begin position="808"/>
        <end position="818"/>
    </location>
</feature>
<evidence type="ECO:0000256" key="1">
    <source>
        <dbReference type="SAM" id="MobiDB-lite"/>
    </source>
</evidence>